<feature type="region of interest" description="Disordered" evidence="1">
    <location>
        <begin position="79"/>
        <end position="100"/>
    </location>
</feature>
<name>A0AAD8BYU0_BIOPF</name>
<dbReference type="EMBL" id="JASAOG010000022">
    <property type="protein sequence ID" value="KAK0063145.1"/>
    <property type="molecule type" value="Genomic_DNA"/>
</dbReference>
<evidence type="ECO:0000313" key="3">
    <source>
        <dbReference type="Proteomes" id="UP001233172"/>
    </source>
</evidence>
<organism evidence="2 3">
    <name type="scientific">Biomphalaria pfeifferi</name>
    <name type="common">Bloodfluke planorb</name>
    <name type="synonym">Freshwater snail</name>
    <dbReference type="NCBI Taxonomy" id="112525"/>
    <lineage>
        <taxon>Eukaryota</taxon>
        <taxon>Metazoa</taxon>
        <taxon>Spiralia</taxon>
        <taxon>Lophotrochozoa</taxon>
        <taxon>Mollusca</taxon>
        <taxon>Gastropoda</taxon>
        <taxon>Heterobranchia</taxon>
        <taxon>Euthyneura</taxon>
        <taxon>Panpulmonata</taxon>
        <taxon>Hygrophila</taxon>
        <taxon>Lymnaeoidea</taxon>
        <taxon>Planorbidae</taxon>
        <taxon>Biomphalaria</taxon>
    </lineage>
</organism>
<evidence type="ECO:0000256" key="1">
    <source>
        <dbReference type="SAM" id="MobiDB-lite"/>
    </source>
</evidence>
<sequence length="156" mass="18154">MEDNCVFPSTSSQEVPDYKIKQTAKPKSAMGKARKKKGDNTPEDPYARVKRSKSQKLKGLPLDKAEQLRLKLNEQIADRRNQIESHDQVHGVSEHLQQQTQLHQQRLQEKLDVMQQEEAQYQLEQQQLEQEILLHQQQTMQKQQLLQQPTTCAATQ</sequence>
<feature type="compositionally biased region" description="Basic and acidic residues" evidence="1">
    <location>
        <begin position="79"/>
        <end position="93"/>
    </location>
</feature>
<dbReference type="Proteomes" id="UP001233172">
    <property type="component" value="Unassembled WGS sequence"/>
</dbReference>
<protein>
    <submittedName>
        <fullName evidence="2">Mediator of RNA polymerase II transcription subunit 15</fullName>
    </submittedName>
</protein>
<gene>
    <name evidence="2" type="ORF">Bpfe_007341</name>
</gene>
<evidence type="ECO:0000313" key="2">
    <source>
        <dbReference type="EMBL" id="KAK0063145.1"/>
    </source>
</evidence>
<reference evidence="2" key="2">
    <citation type="submission" date="2023-04" db="EMBL/GenBank/DDBJ databases">
        <authorList>
            <person name="Bu L."/>
            <person name="Lu L."/>
            <person name="Laidemitt M.R."/>
            <person name="Zhang S.M."/>
            <person name="Mutuku M."/>
            <person name="Mkoji G."/>
            <person name="Steinauer M."/>
            <person name="Loker E.S."/>
        </authorList>
    </citation>
    <scope>NUCLEOTIDE SEQUENCE</scope>
    <source>
        <strain evidence="2">KasaAsao</strain>
        <tissue evidence="2">Whole Snail</tissue>
    </source>
</reference>
<reference evidence="2" key="1">
    <citation type="journal article" date="2023" name="PLoS Negl. Trop. Dis.">
        <title>A genome sequence for Biomphalaria pfeifferi, the major vector snail for the human-infecting parasite Schistosoma mansoni.</title>
        <authorList>
            <person name="Bu L."/>
            <person name="Lu L."/>
            <person name="Laidemitt M.R."/>
            <person name="Zhang S.M."/>
            <person name="Mutuku M."/>
            <person name="Mkoji G."/>
            <person name="Steinauer M."/>
            <person name="Loker E.S."/>
        </authorList>
    </citation>
    <scope>NUCLEOTIDE SEQUENCE</scope>
    <source>
        <strain evidence="2">KasaAsao</strain>
    </source>
</reference>
<proteinExistence type="predicted"/>
<accession>A0AAD8BYU0</accession>
<feature type="region of interest" description="Disordered" evidence="1">
    <location>
        <begin position="1"/>
        <end position="60"/>
    </location>
</feature>
<comment type="caution">
    <text evidence="2">The sequence shown here is derived from an EMBL/GenBank/DDBJ whole genome shotgun (WGS) entry which is preliminary data.</text>
</comment>
<dbReference type="AlphaFoldDB" id="A0AAD8BYU0"/>
<keyword evidence="3" id="KW-1185">Reference proteome</keyword>